<feature type="binding site" evidence="7">
    <location>
        <position position="174"/>
    </location>
    <ligand>
        <name>L-aspartate</name>
        <dbReference type="ChEBI" id="CHEBI:29991"/>
    </ligand>
</feature>
<feature type="binding site" evidence="7">
    <location>
        <position position="144"/>
    </location>
    <ligand>
        <name>carbamoyl phosphate</name>
        <dbReference type="ChEBI" id="CHEBI:58228"/>
    </ligand>
</feature>
<dbReference type="InterPro" id="IPR006131">
    <property type="entry name" value="Asp_carbamoyltransf_Asp/Orn-bd"/>
</dbReference>
<dbReference type="HAMAP" id="MF_00001">
    <property type="entry name" value="Asp_carb_tr"/>
    <property type="match status" value="1"/>
</dbReference>
<evidence type="ECO:0000256" key="6">
    <source>
        <dbReference type="ARBA" id="ARBA00048859"/>
    </source>
</evidence>
<feature type="binding site" evidence="7">
    <location>
        <position position="63"/>
    </location>
    <ligand>
        <name>carbamoyl phosphate</name>
        <dbReference type="ChEBI" id="CHEBI:58228"/>
    </ligand>
</feature>
<dbReference type="InterPro" id="IPR006132">
    <property type="entry name" value="Asp/Orn_carbamoyltranf_P-bd"/>
</dbReference>
<dbReference type="InterPro" id="IPR036901">
    <property type="entry name" value="Asp/Orn_carbamoylTrfase_sf"/>
</dbReference>
<comment type="function">
    <text evidence="5 7">Catalyzes the condensation of carbamoyl phosphate and aspartate to form carbamoyl aspartate and inorganic phosphate, the committed step in the de novo pyrimidine nucleotide biosynthesis pathway.</text>
</comment>
<evidence type="ECO:0000256" key="1">
    <source>
        <dbReference type="ARBA" id="ARBA00004852"/>
    </source>
</evidence>
<dbReference type="EMBL" id="BNAF01000011">
    <property type="protein sequence ID" value="GHE43736.1"/>
    <property type="molecule type" value="Genomic_DNA"/>
</dbReference>
<dbReference type="InterPro" id="IPR002082">
    <property type="entry name" value="Asp_carbamoyltransf"/>
</dbReference>
<dbReference type="NCBIfam" id="NF002032">
    <property type="entry name" value="PRK00856.1"/>
    <property type="match status" value="1"/>
</dbReference>
<dbReference type="PRINTS" id="PR00100">
    <property type="entry name" value="AOTCASE"/>
</dbReference>
<evidence type="ECO:0000313" key="11">
    <source>
        <dbReference type="Proteomes" id="UP000620550"/>
    </source>
</evidence>
<accession>A0ABQ3HZM8</accession>
<gene>
    <name evidence="7 10" type="primary">pyrB</name>
    <name evidence="10" type="ORF">GCM10017764_28810</name>
</gene>
<dbReference type="PANTHER" id="PTHR45753">
    <property type="entry name" value="ORNITHINE CARBAMOYLTRANSFERASE, MITOCHONDRIAL"/>
    <property type="match status" value="1"/>
</dbReference>
<dbReference type="Gene3D" id="3.40.50.1370">
    <property type="entry name" value="Aspartate/ornithine carbamoyltransferase"/>
    <property type="match status" value="2"/>
</dbReference>
<feature type="binding site" evidence="7">
    <location>
        <position position="141"/>
    </location>
    <ligand>
        <name>carbamoyl phosphate</name>
        <dbReference type="ChEBI" id="CHEBI:58228"/>
    </ligand>
</feature>
<keyword evidence="4 7" id="KW-0665">Pyrimidine biosynthesis</keyword>
<comment type="catalytic activity">
    <reaction evidence="6 7">
        <text>carbamoyl phosphate + L-aspartate = N-carbamoyl-L-aspartate + phosphate + H(+)</text>
        <dbReference type="Rhea" id="RHEA:20013"/>
        <dbReference type="ChEBI" id="CHEBI:15378"/>
        <dbReference type="ChEBI" id="CHEBI:29991"/>
        <dbReference type="ChEBI" id="CHEBI:32814"/>
        <dbReference type="ChEBI" id="CHEBI:43474"/>
        <dbReference type="ChEBI" id="CHEBI:58228"/>
        <dbReference type="EC" id="2.1.3.2"/>
    </reaction>
</comment>
<dbReference type="Pfam" id="PF02729">
    <property type="entry name" value="OTCace_N"/>
    <property type="match status" value="1"/>
</dbReference>
<feature type="domain" description="Aspartate/ornithine carbamoyltransferase carbamoyl-P binding" evidence="9">
    <location>
        <begin position="11"/>
        <end position="154"/>
    </location>
</feature>
<dbReference type="InterPro" id="IPR006130">
    <property type="entry name" value="Asp/Orn_carbamoylTrfase"/>
</dbReference>
<comment type="pathway">
    <text evidence="1 7">Pyrimidine metabolism; UMP biosynthesis via de novo pathway; (S)-dihydroorotate from bicarbonate: step 2/3.</text>
</comment>
<evidence type="ECO:0000259" key="8">
    <source>
        <dbReference type="Pfam" id="PF00185"/>
    </source>
</evidence>
<evidence type="ECO:0000313" key="10">
    <source>
        <dbReference type="EMBL" id="GHE43736.1"/>
    </source>
</evidence>
<dbReference type="RefSeq" id="WP_189627401.1">
    <property type="nucleotide sequence ID" value="NZ_BNAF01000011.1"/>
</dbReference>
<comment type="similarity">
    <text evidence="2 7">Belongs to the aspartate/ornithine carbamoyltransferase superfamily. ATCase family.</text>
</comment>
<dbReference type="PANTHER" id="PTHR45753:SF6">
    <property type="entry name" value="ASPARTATE CARBAMOYLTRANSFERASE"/>
    <property type="match status" value="1"/>
</dbReference>
<feature type="binding site" evidence="7">
    <location>
        <position position="64"/>
    </location>
    <ligand>
        <name>carbamoyl phosphate</name>
        <dbReference type="ChEBI" id="CHEBI:58228"/>
    </ligand>
</feature>
<feature type="domain" description="Aspartate/ornithine carbamoyltransferase Asp/Orn-binding" evidence="8">
    <location>
        <begin position="161"/>
        <end position="307"/>
    </location>
</feature>
<evidence type="ECO:0000259" key="9">
    <source>
        <dbReference type="Pfam" id="PF02729"/>
    </source>
</evidence>
<evidence type="ECO:0000256" key="7">
    <source>
        <dbReference type="HAMAP-Rule" id="MF_00001"/>
    </source>
</evidence>
<name>A0ABQ3HZM8_9SPHI</name>
<dbReference type="SUPFAM" id="SSF53671">
    <property type="entry name" value="Aspartate/ornithine carbamoyltransferase"/>
    <property type="match status" value="1"/>
</dbReference>
<feature type="binding site" evidence="7">
    <location>
        <position position="228"/>
    </location>
    <ligand>
        <name>L-aspartate</name>
        <dbReference type="ChEBI" id="CHEBI:29991"/>
    </ligand>
</feature>
<evidence type="ECO:0000256" key="2">
    <source>
        <dbReference type="ARBA" id="ARBA00008896"/>
    </source>
</evidence>
<proteinExistence type="inferred from homology"/>
<dbReference type="PRINTS" id="PR00101">
    <property type="entry name" value="ATCASE"/>
</dbReference>
<dbReference type="Proteomes" id="UP000620550">
    <property type="component" value="Unassembled WGS sequence"/>
</dbReference>
<sequence>MSTTTEQLSTRHLLGIKDLNENDIQLILDTAANFKEVLNRPIKKVPSLRDITIANVFFENSTRTRLSFELAEKRLSADIVNFAASSSSVSKGETLIDTVNNILAMKVDMIVMRHPYAGAGVFLSKHVKAQIVNAGDGAHEHPTQALLDSFSIRERHGDMAGRKVAIIGDILHSRVALSNILCLQKQGAEVMVCGPTTLIPKYISSLGVKVEHDLRKALNWCDVANMLRIQLERQDIAYFPSLREYSMLYGLNKEILDTLDKEITIMHPGPINRGVEITSDVADSKHAIILDQVENGVAVRMAVLYLLAGQRG</sequence>
<reference evidence="11" key="1">
    <citation type="journal article" date="2019" name="Int. J. Syst. Evol. Microbiol.">
        <title>The Global Catalogue of Microorganisms (GCM) 10K type strain sequencing project: providing services to taxonomists for standard genome sequencing and annotation.</title>
        <authorList>
            <consortium name="The Broad Institute Genomics Platform"/>
            <consortium name="The Broad Institute Genome Sequencing Center for Infectious Disease"/>
            <person name="Wu L."/>
            <person name="Ma J."/>
        </authorList>
    </citation>
    <scope>NUCLEOTIDE SEQUENCE [LARGE SCALE GENOMIC DNA]</scope>
    <source>
        <strain evidence="11">CGMCC 1.12966</strain>
    </source>
</reference>
<protein>
    <recommendedName>
        <fullName evidence="7">Aspartate carbamoyltransferase</fullName>
        <ecNumber evidence="7">2.1.3.2</ecNumber>
    </recommendedName>
    <alternativeName>
        <fullName evidence="7">Aspartate transcarbamylase</fullName>
        <shortName evidence="7">ATCase</shortName>
    </alternativeName>
</protein>
<comment type="caution">
    <text evidence="10">The sequence shown here is derived from an EMBL/GenBank/DDBJ whole genome shotgun (WGS) entry which is preliminary data.</text>
</comment>
<dbReference type="Pfam" id="PF00185">
    <property type="entry name" value="OTCace"/>
    <property type="match status" value="1"/>
</dbReference>
<keyword evidence="3 7" id="KW-0808">Transferase</keyword>
<dbReference type="EC" id="2.1.3.2" evidence="7"/>
<dbReference type="PROSITE" id="PS00097">
    <property type="entry name" value="CARBAMOYLTRANSFERASE"/>
    <property type="match status" value="1"/>
</dbReference>
<feature type="binding site" evidence="7">
    <location>
        <position position="113"/>
    </location>
    <ligand>
        <name>carbamoyl phosphate</name>
        <dbReference type="ChEBI" id="CHEBI:58228"/>
    </ligand>
</feature>
<comment type="subunit">
    <text evidence="7">Heterododecamer (2C3:3R2) of six catalytic PyrB chains organized as two trimers (C3), and six regulatory PyrI chains organized as three dimers (R2).</text>
</comment>
<dbReference type="NCBIfam" id="TIGR00670">
    <property type="entry name" value="asp_carb_tr"/>
    <property type="match status" value="1"/>
</dbReference>
<feature type="binding site" evidence="7">
    <location>
        <position position="270"/>
    </location>
    <ligand>
        <name>carbamoyl phosphate</name>
        <dbReference type="ChEBI" id="CHEBI:58228"/>
    </ligand>
</feature>
<evidence type="ECO:0000256" key="5">
    <source>
        <dbReference type="ARBA" id="ARBA00043884"/>
    </source>
</evidence>
<feature type="binding site" evidence="7">
    <location>
        <position position="91"/>
    </location>
    <ligand>
        <name>L-aspartate</name>
        <dbReference type="ChEBI" id="CHEBI:29991"/>
    </ligand>
</feature>
<feature type="binding site" evidence="7">
    <location>
        <position position="269"/>
    </location>
    <ligand>
        <name>carbamoyl phosphate</name>
        <dbReference type="ChEBI" id="CHEBI:58228"/>
    </ligand>
</feature>
<keyword evidence="11" id="KW-1185">Reference proteome</keyword>
<organism evidence="10 11">
    <name type="scientific">Sphingobacterium griseoflavum</name>
    <dbReference type="NCBI Taxonomy" id="1474952"/>
    <lineage>
        <taxon>Bacteria</taxon>
        <taxon>Pseudomonadati</taxon>
        <taxon>Bacteroidota</taxon>
        <taxon>Sphingobacteriia</taxon>
        <taxon>Sphingobacteriales</taxon>
        <taxon>Sphingobacteriaceae</taxon>
        <taxon>Sphingobacterium</taxon>
    </lineage>
</organism>
<evidence type="ECO:0000256" key="4">
    <source>
        <dbReference type="ARBA" id="ARBA00022975"/>
    </source>
</evidence>
<evidence type="ECO:0000256" key="3">
    <source>
        <dbReference type="ARBA" id="ARBA00022679"/>
    </source>
</evidence>